<dbReference type="PANTHER" id="PTHR11749">
    <property type="entry name" value="RIBULOSE-5-PHOSPHATE-3-EPIMERASE"/>
    <property type="match status" value="1"/>
</dbReference>
<keyword evidence="16" id="KW-1185">Reference proteome</keyword>
<proteinExistence type="inferred from homology"/>
<keyword evidence="13" id="KW-0170">Cobalt</keyword>
<feature type="binding site" evidence="10 13">
    <location>
        <position position="33"/>
    </location>
    <ligand>
        <name>a divalent metal cation</name>
        <dbReference type="ChEBI" id="CHEBI:60240"/>
    </ligand>
</feature>
<protein>
    <recommendedName>
        <fullName evidence="7 10">Ribulose-phosphate 3-epimerase</fullName>
        <ecNumber evidence="7 10">5.1.3.1</ecNumber>
    </recommendedName>
</protein>
<comment type="function">
    <text evidence="10">Catalyzes the reversible epimerization of D-ribulose 5-phosphate to D-xylulose 5-phosphate.</text>
</comment>
<evidence type="ECO:0000256" key="8">
    <source>
        <dbReference type="ARBA" id="ARBA00022723"/>
    </source>
</evidence>
<dbReference type="InterPro" id="IPR011060">
    <property type="entry name" value="RibuloseP-bd_barrel"/>
</dbReference>
<keyword evidence="9 10" id="KW-0413">Isomerase</keyword>
<evidence type="ECO:0000256" key="6">
    <source>
        <dbReference type="ARBA" id="ARBA00009541"/>
    </source>
</evidence>
<comment type="cofactor">
    <cofactor evidence="4">
        <name>Zn(2+)</name>
        <dbReference type="ChEBI" id="CHEBI:29105"/>
    </cofactor>
</comment>
<comment type="cofactor">
    <cofactor evidence="5">
        <name>Fe(2+)</name>
        <dbReference type="ChEBI" id="CHEBI:29033"/>
    </cofactor>
</comment>
<dbReference type="OrthoDB" id="1645589at2"/>
<comment type="cofactor">
    <cofactor evidence="10 13">
        <name>a divalent metal cation</name>
        <dbReference type="ChEBI" id="CHEBI:60240"/>
    </cofactor>
    <text evidence="10 13">Binds 1 divalent metal cation per subunit.</text>
</comment>
<dbReference type="EMBL" id="FUWY01000004">
    <property type="protein sequence ID" value="SJZ75779.1"/>
    <property type="molecule type" value="Genomic_DNA"/>
</dbReference>
<evidence type="ECO:0000256" key="14">
    <source>
        <dbReference type="PIRSR" id="PIRSR001461-3"/>
    </source>
</evidence>
<feature type="binding site" evidence="14">
    <location>
        <position position="178"/>
    </location>
    <ligand>
        <name>substrate</name>
    </ligand>
</feature>
<dbReference type="GO" id="GO:0006098">
    <property type="term" value="P:pentose-phosphate shunt"/>
    <property type="evidence" value="ECO:0007669"/>
    <property type="project" value="UniProtKB-UniRule"/>
</dbReference>
<dbReference type="InterPro" id="IPR000056">
    <property type="entry name" value="Ribul_P_3_epim-like"/>
</dbReference>
<comment type="cofactor">
    <cofactor evidence="3">
        <name>Co(2+)</name>
        <dbReference type="ChEBI" id="CHEBI:48828"/>
    </cofactor>
</comment>
<dbReference type="Pfam" id="PF00834">
    <property type="entry name" value="Ribul_P_3_epim"/>
    <property type="match status" value="1"/>
</dbReference>
<feature type="active site" description="Proton acceptor" evidence="10 12">
    <location>
        <position position="33"/>
    </location>
</feature>
<dbReference type="GO" id="GO:0019323">
    <property type="term" value="P:pentose catabolic process"/>
    <property type="evidence" value="ECO:0007669"/>
    <property type="project" value="UniProtKB-UniRule"/>
</dbReference>
<dbReference type="HAMAP" id="MF_02227">
    <property type="entry name" value="RPE"/>
    <property type="match status" value="1"/>
</dbReference>
<dbReference type="RefSeq" id="WP_078712121.1">
    <property type="nucleotide sequence ID" value="NZ_FUWY01000004.1"/>
</dbReference>
<keyword evidence="10 11" id="KW-0119">Carbohydrate metabolism</keyword>
<dbReference type="PIRSF" id="PIRSF001461">
    <property type="entry name" value="RPE"/>
    <property type="match status" value="1"/>
</dbReference>
<evidence type="ECO:0000256" key="3">
    <source>
        <dbReference type="ARBA" id="ARBA00001941"/>
    </source>
</evidence>
<gene>
    <name evidence="10" type="primary">rpe</name>
    <name evidence="15" type="ORF">SAMN02745191_1529</name>
</gene>
<feature type="binding site" evidence="10 14">
    <location>
        <position position="64"/>
    </location>
    <ligand>
        <name>substrate</name>
    </ligand>
</feature>
<organism evidence="15 16">
    <name type="scientific">Anaerorhabdus furcosa</name>
    <dbReference type="NCBI Taxonomy" id="118967"/>
    <lineage>
        <taxon>Bacteria</taxon>
        <taxon>Bacillati</taxon>
        <taxon>Bacillota</taxon>
        <taxon>Erysipelotrichia</taxon>
        <taxon>Erysipelotrichales</taxon>
        <taxon>Erysipelotrichaceae</taxon>
        <taxon>Anaerorhabdus</taxon>
    </lineage>
</organism>
<feature type="binding site" evidence="10 14">
    <location>
        <position position="6"/>
    </location>
    <ligand>
        <name>substrate</name>
    </ligand>
</feature>
<feature type="binding site" evidence="10 13">
    <location>
        <position position="176"/>
    </location>
    <ligand>
        <name>a divalent metal cation</name>
        <dbReference type="ChEBI" id="CHEBI:60240"/>
    </ligand>
</feature>
<dbReference type="GO" id="GO:0005737">
    <property type="term" value="C:cytoplasm"/>
    <property type="evidence" value="ECO:0007669"/>
    <property type="project" value="UniProtKB-ARBA"/>
</dbReference>
<dbReference type="InterPro" id="IPR013785">
    <property type="entry name" value="Aldolase_TIM"/>
</dbReference>
<dbReference type="PROSITE" id="PS01085">
    <property type="entry name" value="RIBUL_P_3_EPIMER_1"/>
    <property type="match status" value="1"/>
</dbReference>
<evidence type="ECO:0000256" key="10">
    <source>
        <dbReference type="HAMAP-Rule" id="MF_02227"/>
    </source>
</evidence>
<evidence type="ECO:0000256" key="1">
    <source>
        <dbReference type="ARBA" id="ARBA00001782"/>
    </source>
</evidence>
<feature type="binding site" evidence="10">
    <location>
        <begin position="176"/>
        <end position="178"/>
    </location>
    <ligand>
        <name>substrate</name>
    </ligand>
</feature>
<evidence type="ECO:0000256" key="7">
    <source>
        <dbReference type="ARBA" id="ARBA00013188"/>
    </source>
</evidence>
<accession>A0A1T4N966</accession>
<dbReference type="Gene3D" id="3.20.20.70">
    <property type="entry name" value="Aldolase class I"/>
    <property type="match status" value="1"/>
</dbReference>
<keyword evidence="8 10" id="KW-0479">Metal-binding</keyword>
<evidence type="ECO:0000256" key="5">
    <source>
        <dbReference type="ARBA" id="ARBA00001954"/>
    </source>
</evidence>
<sequence length="214" mass="23707">MIISPSVLSLDFTKINEQTNALNESKAEWLHFDVMDGHFVPNLTFGPDILKAFRKLSPLFLDVHIMVSDPLFFSDVFIDAGAEMITYHYEVCKDVEECLRIAHHIHERGVKAGISIKPNTDVQVLKEIVGEFDLVLVMSVEPGFGGQSFMMSAIDKIKALKQIIVENNYSTLIQVDGGINQDTANLCKEAGVDVLVAGSYVFKNDIEKAVASLC</sequence>
<comment type="similarity">
    <text evidence="6 10 11">Belongs to the ribulose-phosphate 3-epimerase family.</text>
</comment>
<evidence type="ECO:0000256" key="11">
    <source>
        <dbReference type="PIRNR" id="PIRNR001461"/>
    </source>
</evidence>
<evidence type="ECO:0000256" key="12">
    <source>
        <dbReference type="PIRSR" id="PIRSR001461-1"/>
    </source>
</evidence>
<evidence type="ECO:0000256" key="13">
    <source>
        <dbReference type="PIRSR" id="PIRSR001461-2"/>
    </source>
</evidence>
<dbReference type="AlphaFoldDB" id="A0A1T4N966"/>
<keyword evidence="13" id="KW-0464">Manganese</keyword>
<dbReference type="Proteomes" id="UP000243297">
    <property type="component" value="Unassembled WGS sequence"/>
</dbReference>
<feature type="binding site" evidence="10 14">
    <location>
        <begin position="198"/>
        <end position="199"/>
    </location>
    <ligand>
        <name>substrate</name>
    </ligand>
</feature>
<dbReference type="CDD" id="cd00429">
    <property type="entry name" value="RPE"/>
    <property type="match status" value="1"/>
</dbReference>
<comment type="pathway">
    <text evidence="10">Carbohydrate degradation.</text>
</comment>
<evidence type="ECO:0000313" key="15">
    <source>
        <dbReference type="EMBL" id="SJZ75779.1"/>
    </source>
</evidence>
<reference evidence="16" key="1">
    <citation type="submission" date="2017-02" db="EMBL/GenBank/DDBJ databases">
        <authorList>
            <person name="Varghese N."/>
            <person name="Submissions S."/>
        </authorList>
    </citation>
    <scope>NUCLEOTIDE SEQUENCE [LARGE SCALE GENOMIC DNA]</scope>
    <source>
        <strain evidence="16">ATCC 25662</strain>
    </source>
</reference>
<dbReference type="EC" id="5.1.3.1" evidence="7 10"/>
<comment type="cofactor">
    <cofactor evidence="2">
        <name>Mn(2+)</name>
        <dbReference type="ChEBI" id="CHEBI:29035"/>
    </cofactor>
</comment>
<name>A0A1T4N966_9FIRM</name>
<feature type="binding site" evidence="10 14">
    <location>
        <begin position="143"/>
        <end position="146"/>
    </location>
    <ligand>
        <name>substrate</name>
    </ligand>
</feature>
<dbReference type="NCBIfam" id="NF004076">
    <property type="entry name" value="PRK05581.1-4"/>
    <property type="match status" value="1"/>
</dbReference>
<evidence type="ECO:0000256" key="9">
    <source>
        <dbReference type="ARBA" id="ARBA00023235"/>
    </source>
</evidence>
<evidence type="ECO:0000256" key="2">
    <source>
        <dbReference type="ARBA" id="ARBA00001936"/>
    </source>
</evidence>
<dbReference type="FunFam" id="3.20.20.70:FF:000004">
    <property type="entry name" value="Ribulose-phosphate 3-epimerase"/>
    <property type="match status" value="1"/>
</dbReference>
<dbReference type="NCBIfam" id="TIGR01163">
    <property type="entry name" value="rpe"/>
    <property type="match status" value="1"/>
</dbReference>
<evidence type="ECO:0000313" key="16">
    <source>
        <dbReference type="Proteomes" id="UP000243297"/>
    </source>
</evidence>
<feature type="active site" description="Proton donor" evidence="10 12">
    <location>
        <position position="176"/>
    </location>
</feature>
<dbReference type="PROSITE" id="PS01086">
    <property type="entry name" value="RIBUL_P_3_EPIMER_2"/>
    <property type="match status" value="1"/>
</dbReference>
<feature type="binding site" evidence="10 13">
    <location>
        <position position="64"/>
    </location>
    <ligand>
        <name>a divalent metal cation</name>
        <dbReference type="ChEBI" id="CHEBI:60240"/>
    </ligand>
</feature>
<dbReference type="GO" id="GO:0046872">
    <property type="term" value="F:metal ion binding"/>
    <property type="evidence" value="ECO:0007669"/>
    <property type="project" value="UniProtKB-UniRule"/>
</dbReference>
<keyword evidence="13" id="KW-0862">Zinc</keyword>
<dbReference type="GO" id="GO:0004750">
    <property type="term" value="F:D-ribulose-phosphate 3-epimerase activity"/>
    <property type="evidence" value="ECO:0007669"/>
    <property type="project" value="UniProtKB-UniRule"/>
</dbReference>
<dbReference type="STRING" id="118967.SAMN02745191_1529"/>
<dbReference type="SUPFAM" id="SSF51366">
    <property type="entry name" value="Ribulose-phoshate binding barrel"/>
    <property type="match status" value="1"/>
</dbReference>
<feature type="binding site" evidence="10 13">
    <location>
        <position position="31"/>
    </location>
    <ligand>
        <name>a divalent metal cation</name>
        <dbReference type="ChEBI" id="CHEBI:60240"/>
    </ligand>
</feature>
<evidence type="ECO:0000256" key="4">
    <source>
        <dbReference type="ARBA" id="ARBA00001947"/>
    </source>
</evidence>
<comment type="catalytic activity">
    <reaction evidence="1 10 11">
        <text>D-ribulose 5-phosphate = D-xylulose 5-phosphate</text>
        <dbReference type="Rhea" id="RHEA:13677"/>
        <dbReference type="ChEBI" id="CHEBI:57737"/>
        <dbReference type="ChEBI" id="CHEBI:58121"/>
        <dbReference type="EC" id="5.1.3.1"/>
    </reaction>
</comment>
<dbReference type="InterPro" id="IPR026019">
    <property type="entry name" value="Ribul_P_3_epim"/>
</dbReference>